<evidence type="ECO:0000313" key="5">
    <source>
        <dbReference type="EMBL" id="CAJ0599864.1"/>
    </source>
</evidence>
<dbReference type="GO" id="GO:0004252">
    <property type="term" value="F:serine-type endopeptidase activity"/>
    <property type="evidence" value="ECO:0007669"/>
    <property type="project" value="InterPro"/>
</dbReference>
<dbReference type="EMBL" id="CATQJL010000223">
    <property type="protein sequence ID" value="CAJ0599864.1"/>
    <property type="molecule type" value="Genomic_DNA"/>
</dbReference>
<feature type="chain" id="PRO_5041258307" description="Peptidase S1 domain-containing protein" evidence="3">
    <location>
        <begin position="21"/>
        <end position="379"/>
    </location>
</feature>
<dbReference type="PANTHER" id="PTHR24253:SF176">
    <property type="entry name" value="CORIN, ISOFORM B"/>
    <property type="match status" value="1"/>
</dbReference>
<reference evidence="5" key="1">
    <citation type="submission" date="2023-07" db="EMBL/GenBank/DDBJ databases">
        <authorList>
            <consortium name="CYATHOMIX"/>
        </authorList>
    </citation>
    <scope>NUCLEOTIDE SEQUENCE</scope>
    <source>
        <strain evidence="5">N/A</strain>
    </source>
</reference>
<dbReference type="CDD" id="cd00190">
    <property type="entry name" value="Tryp_SPc"/>
    <property type="match status" value="1"/>
</dbReference>
<sequence>MSHFFKALLTTLLILEALTANYYDRHSCGLPTAEYVKSKIENATVQPHKRDVAARTSTMNAKETYDEEYKQEEEPDRNDIDDVNDPMQQKVMGGSRAVPGEMPWIVLINITMSGNICGGTLISRRHVLTAAHCFWKDPSMDDCKLRDMYSPDVVVAKTTVTVGGICLKKDKNFNCTEKDVGKTMSVKKAYYSLFFEKNCGGNEDIAILELTEDIPKEINHICLPQFHKTDELFDLQSTKLYSYGWGVDPTKKGFTDAPTPYLQKIDLGVRMPDANCKRFYPHKKTNTFCTYEYADKNVCNGDSGGGVTAKIGGRFYIVGIVSHGTTCNDLREGMFGRAQVMTDIMYYTADIDTAIGARTIDRKQRWEKIRKEVMSKKTT</sequence>
<dbReference type="SMART" id="SM00020">
    <property type="entry name" value="Tryp_SPc"/>
    <property type="match status" value="1"/>
</dbReference>
<keyword evidence="6" id="KW-1185">Reference proteome</keyword>
<proteinExistence type="predicted"/>
<dbReference type="InterPro" id="IPR009003">
    <property type="entry name" value="Peptidase_S1_PA"/>
</dbReference>
<dbReference type="Gene3D" id="2.40.10.10">
    <property type="entry name" value="Trypsin-like serine proteases"/>
    <property type="match status" value="1"/>
</dbReference>
<evidence type="ECO:0000256" key="3">
    <source>
        <dbReference type="SAM" id="SignalP"/>
    </source>
</evidence>
<dbReference type="PROSITE" id="PS50240">
    <property type="entry name" value="TRYPSIN_DOM"/>
    <property type="match status" value="1"/>
</dbReference>
<dbReference type="InterPro" id="IPR001314">
    <property type="entry name" value="Peptidase_S1A"/>
</dbReference>
<accession>A0AA36GXE5</accession>
<evidence type="ECO:0000256" key="1">
    <source>
        <dbReference type="ARBA" id="ARBA00023157"/>
    </source>
</evidence>
<dbReference type="InterPro" id="IPR018114">
    <property type="entry name" value="TRYPSIN_HIS"/>
</dbReference>
<dbReference type="Proteomes" id="UP001176961">
    <property type="component" value="Unassembled WGS sequence"/>
</dbReference>
<dbReference type="PROSITE" id="PS00134">
    <property type="entry name" value="TRYPSIN_HIS"/>
    <property type="match status" value="1"/>
</dbReference>
<evidence type="ECO:0000259" key="4">
    <source>
        <dbReference type="PROSITE" id="PS50240"/>
    </source>
</evidence>
<dbReference type="AlphaFoldDB" id="A0AA36GXE5"/>
<gene>
    <name evidence="5" type="ORF">CYNAS_LOCUS11847</name>
</gene>
<dbReference type="InterPro" id="IPR001254">
    <property type="entry name" value="Trypsin_dom"/>
</dbReference>
<keyword evidence="3" id="KW-0732">Signal</keyword>
<evidence type="ECO:0000313" key="6">
    <source>
        <dbReference type="Proteomes" id="UP001176961"/>
    </source>
</evidence>
<protein>
    <recommendedName>
        <fullName evidence="4">Peptidase S1 domain-containing protein</fullName>
    </recommendedName>
</protein>
<evidence type="ECO:0000256" key="2">
    <source>
        <dbReference type="SAM" id="MobiDB-lite"/>
    </source>
</evidence>
<dbReference type="PRINTS" id="PR00722">
    <property type="entry name" value="CHYMOTRYPSIN"/>
</dbReference>
<dbReference type="PANTHER" id="PTHR24253">
    <property type="entry name" value="TRANSMEMBRANE PROTEASE SERINE"/>
    <property type="match status" value="1"/>
</dbReference>
<dbReference type="GO" id="GO:0006508">
    <property type="term" value="P:proteolysis"/>
    <property type="evidence" value="ECO:0007669"/>
    <property type="project" value="InterPro"/>
</dbReference>
<dbReference type="SUPFAM" id="SSF50494">
    <property type="entry name" value="Trypsin-like serine proteases"/>
    <property type="match status" value="1"/>
</dbReference>
<dbReference type="Pfam" id="PF00089">
    <property type="entry name" value="Trypsin"/>
    <property type="match status" value="1"/>
</dbReference>
<feature type="domain" description="Peptidase S1" evidence="4">
    <location>
        <begin position="91"/>
        <end position="356"/>
    </location>
</feature>
<feature type="compositionally biased region" description="Acidic residues" evidence="2">
    <location>
        <begin position="69"/>
        <end position="84"/>
    </location>
</feature>
<feature type="signal peptide" evidence="3">
    <location>
        <begin position="1"/>
        <end position="20"/>
    </location>
</feature>
<keyword evidence="1" id="KW-1015">Disulfide bond</keyword>
<name>A0AA36GXE5_CYLNA</name>
<dbReference type="InterPro" id="IPR043504">
    <property type="entry name" value="Peptidase_S1_PA_chymotrypsin"/>
</dbReference>
<organism evidence="5 6">
    <name type="scientific">Cylicocyclus nassatus</name>
    <name type="common">Nematode worm</name>
    <dbReference type="NCBI Taxonomy" id="53992"/>
    <lineage>
        <taxon>Eukaryota</taxon>
        <taxon>Metazoa</taxon>
        <taxon>Ecdysozoa</taxon>
        <taxon>Nematoda</taxon>
        <taxon>Chromadorea</taxon>
        <taxon>Rhabditida</taxon>
        <taxon>Rhabditina</taxon>
        <taxon>Rhabditomorpha</taxon>
        <taxon>Strongyloidea</taxon>
        <taxon>Strongylidae</taxon>
        <taxon>Cylicocyclus</taxon>
    </lineage>
</organism>
<feature type="region of interest" description="Disordered" evidence="2">
    <location>
        <begin position="47"/>
        <end position="84"/>
    </location>
</feature>
<comment type="caution">
    <text evidence="5">The sequence shown here is derived from an EMBL/GenBank/DDBJ whole genome shotgun (WGS) entry which is preliminary data.</text>
</comment>